<evidence type="ECO:0000313" key="2">
    <source>
        <dbReference type="Proteomes" id="UP000245380"/>
    </source>
</evidence>
<dbReference type="RefSeq" id="WP_109431111.1">
    <property type="nucleotide sequence ID" value="NZ_MPDK01000018.1"/>
</dbReference>
<dbReference type="EMBL" id="MPDK01000018">
    <property type="protein sequence ID" value="PWI57140.1"/>
    <property type="molecule type" value="Genomic_DNA"/>
</dbReference>
<reference evidence="1 2" key="1">
    <citation type="submission" date="2016-11" db="EMBL/GenBank/DDBJ databases">
        <title>Comparative genomics of Acidibacillus ferroxidans species.</title>
        <authorList>
            <person name="Oliveira G."/>
            <person name="Nunes G."/>
            <person name="Oliveira R."/>
            <person name="Araujo F."/>
            <person name="Salim A."/>
            <person name="Scholte L."/>
            <person name="Morais D."/>
            <person name="Nancucheo I."/>
            <person name="Johnson D.B."/>
            <person name="Grail B."/>
            <person name="Bittencourt J."/>
            <person name="Valadares R."/>
        </authorList>
    </citation>
    <scope>NUCLEOTIDE SEQUENCE [LARGE SCALE GENOMIC DNA]</scope>
    <source>
        <strain evidence="1 2">Y002</strain>
    </source>
</reference>
<keyword evidence="2" id="KW-1185">Reference proteome</keyword>
<evidence type="ECO:0008006" key="3">
    <source>
        <dbReference type="Google" id="ProtNLM"/>
    </source>
</evidence>
<dbReference type="InterPro" id="IPR027304">
    <property type="entry name" value="Trigger_fact/SurA_dom_sf"/>
</dbReference>
<evidence type="ECO:0000313" key="1">
    <source>
        <dbReference type="EMBL" id="PWI57140.1"/>
    </source>
</evidence>
<dbReference type="PROSITE" id="PS51257">
    <property type="entry name" value="PROKAR_LIPOPROTEIN"/>
    <property type="match status" value="1"/>
</dbReference>
<dbReference type="SUPFAM" id="SSF109998">
    <property type="entry name" value="Triger factor/SurA peptide-binding domain-like"/>
    <property type="match status" value="1"/>
</dbReference>
<sequence length="302" mass="34049">MKNRLQKLLFYMSLWGFSGLLVGCSAQTNESLHLLPRTSTIAVYQGGVISRSEFIQALDMQVRLMQPHAILTGAMKSQFLKVYISVYKVLLPQIMKSQPAVSNVQIVSLVQQFKREITLYSYHGSEQAFNQSLDHFHISEMDLANWARASLAIEAYQKHLTVAAPSNTELEKFYHSHPAYFTNVTVKQVVGDSVQQVEQMVPELSRGSSSAIFEWTNKPLVSLPLAVQQTLMAAPIGKPSSAIHIGANYVIFDVLQRHMLPYAQVKSQIIQSFIRQRQMQMWEQKIAAVERTAKIRIVGALP</sequence>
<name>A0A2U3D775_SULT2</name>
<comment type="caution">
    <text evidence="1">The sequence shown here is derived from an EMBL/GenBank/DDBJ whole genome shotgun (WGS) entry which is preliminary data.</text>
</comment>
<organism evidence="1 2">
    <name type="scientific">Sulfoacidibacillus thermotolerans</name>
    <name type="common">Acidibacillus sulfuroxidans</name>
    <dbReference type="NCBI Taxonomy" id="1765684"/>
    <lineage>
        <taxon>Bacteria</taxon>
        <taxon>Bacillati</taxon>
        <taxon>Bacillota</taxon>
        <taxon>Bacilli</taxon>
        <taxon>Bacillales</taxon>
        <taxon>Alicyclobacillaceae</taxon>
        <taxon>Sulfoacidibacillus</taxon>
    </lineage>
</organism>
<protein>
    <recommendedName>
        <fullName evidence="3">PpiC domain-containing protein</fullName>
    </recommendedName>
</protein>
<dbReference type="Proteomes" id="UP000245380">
    <property type="component" value="Unassembled WGS sequence"/>
</dbReference>
<proteinExistence type="predicted"/>
<dbReference type="AlphaFoldDB" id="A0A2U3D775"/>
<accession>A0A2U3D775</accession>
<gene>
    <name evidence="1" type="ORF">BM613_10320</name>
</gene>